<comment type="caution">
    <text evidence="1">The sequence shown here is derived from an EMBL/GenBank/DDBJ whole genome shotgun (WGS) entry which is preliminary data.</text>
</comment>
<name>A0A059F802_9PROT</name>
<dbReference type="SUPFAM" id="SSF48150">
    <property type="entry name" value="DNA-glycosylase"/>
    <property type="match status" value="1"/>
</dbReference>
<dbReference type="InterPro" id="IPR005019">
    <property type="entry name" value="Adenine_glyco"/>
</dbReference>
<gene>
    <name evidence="1" type="ORF">HJA_15185</name>
</gene>
<evidence type="ECO:0000313" key="2">
    <source>
        <dbReference type="Proteomes" id="UP000024816"/>
    </source>
</evidence>
<dbReference type="InterPro" id="IPR052891">
    <property type="entry name" value="DNA-3mA_glycosylase"/>
</dbReference>
<keyword evidence="2" id="KW-1185">Reference proteome</keyword>
<evidence type="ECO:0008006" key="3">
    <source>
        <dbReference type="Google" id="ProtNLM"/>
    </source>
</evidence>
<dbReference type="Gene3D" id="1.10.340.30">
    <property type="entry name" value="Hypothetical protein, domain 2"/>
    <property type="match status" value="1"/>
</dbReference>
<dbReference type="GO" id="GO:0006284">
    <property type="term" value="P:base-excision repair"/>
    <property type="evidence" value="ECO:0007669"/>
    <property type="project" value="InterPro"/>
</dbReference>
<proteinExistence type="predicted"/>
<dbReference type="AlphaFoldDB" id="A0A059F802"/>
<dbReference type="PATRIC" id="fig|1280952.3.peg.3039"/>
<reference evidence="1 2" key="1">
    <citation type="journal article" date="2014" name="Antonie Van Leeuwenhoek">
        <title>Hyphomonas beringensis sp. nov. and Hyphomonas chukchiensis sp. nov., isolated from surface seawater of the Bering Sea and Chukchi Sea.</title>
        <authorList>
            <person name="Li C."/>
            <person name="Lai Q."/>
            <person name="Li G."/>
            <person name="Dong C."/>
            <person name="Wang J."/>
            <person name="Liao Y."/>
            <person name="Shao Z."/>
        </authorList>
    </citation>
    <scope>NUCLEOTIDE SEQUENCE [LARGE SCALE GENOMIC DNA]</scope>
    <source>
        <strain evidence="1 2">VP2</strain>
    </source>
</reference>
<dbReference type="EMBL" id="ARYJ01000012">
    <property type="protein sequence ID" value="KCZ86706.1"/>
    <property type="molecule type" value="Genomic_DNA"/>
</dbReference>
<dbReference type="Pfam" id="PF03352">
    <property type="entry name" value="Adenine_glyco"/>
    <property type="match status" value="1"/>
</dbReference>
<dbReference type="OrthoDB" id="9795156at2"/>
<dbReference type="PANTHER" id="PTHR30037:SF3">
    <property type="entry name" value="BLR0857 PROTEIN"/>
    <property type="match status" value="1"/>
</dbReference>
<dbReference type="Proteomes" id="UP000024816">
    <property type="component" value="Unassembled WGS sequence"/>
</dbReference>
<organism evidence="1 2">
    <name type="scientific">Hyphomonas jannaschiana VP2</name>
    <dbReference type="NCBI Taxonomy" id="1280952"/>
    <lineage>
        <taxon>Bacteria</taxon>
        <taxon>Pseudomonadati</taxon>
        <taxon>Pseudomonadota</taxon>
        <taxon>Alphaproteobacteria</taxon>
        <taxon>Hyphomonadales</taxon>
        <taxon>Hyphomonadaceae</taxon>
        <taxon>Hyphomonas</taxon>
    </lineage>
</organism>
<dbReference type="eggNOG" id="COG2818">
    <property type="taxonomic scope" value="Bacteria"/>
</dbReference>
<dbReference type="RefSeq" id="WP_035583780.1">
    <property type="nucleotide sequence ID" value="NZ_ARYJ01000012.1"/>
</dbReference>
<dbReference type="PANTHER" id="PTHR30037">
    <property type="entry name" value="DNA-3-METHYLADENINE GLYCOSYLASE 1"/>
    <property type="match status" value="1"/>
</dbReference>
<sequence length="224" mass="24357">MARKFAPILKMAAGHHGGRANALEMSENSHAVADLSNVSADRLLSVMTRCVFNAGFNWKVIDAKWDGFEAAFEGFDPGKLAFFGEEMLDRLVSDERIVRNGQKIRATLENAKFVADVETKEGGFGNFLANWPADDQLGLMAALNKRGSRLGGATGAYFLRFVGWDAWIASPHVCAALVREGVLDKPQATSKRDLTALQTAINAYHDDSGLPRAQISRLLAMSIG</sequence>
<protein>
    <recommendedName>
        <fullName evidence="3">3-methyladenine DNA glycosylase</fullName>
    </recommendedName>
</protein>
<dbReference type="GO" id="GO:0008725">
    <property type="term" value="F:DNA-3-methyladenine glycosylase activity"/>
    <property type="evidence" value="ECO:0007669"/>
    <property type="project" value="InterPro"/>
</dbReference>
<accession>A0A059F802</accession>
<evidence type="ECO:0000313" key="1">
    <source>
        <dbReference type="EMBL" id="KCZ86706.1"/>
    </source>
</evidence>
<dbReference type="STRING" id="1280952.HJA_15185"/>
<dbReference type="InterPro" id="IPR011257">
    <property type="entry name" value="DNA_glycosylase"/>
</dbReference>